<organism evidence="2 3">
    <name type="scientific">Buttiauxella gaviniae ATCC 51604</name>
    <dbReference type="NCBI Taxonomy" id="1354253"/>
    <lineage>
        <taxon>Bacteria</taxon>
        <taxon>Pseudomonadati</taxon>
        <taxon>Pseudomonadota</taxon>
        <taxon>Gammaproteobacteria</taxon>
        <taxon>Enterobacterales</taxon>
        <taxon>Enterobacteriaceae</taxon>
        <taxon>Buttiauxella</taxon>
    </lineage>
</organism>
<dbReference type="InterPro" id="IPR040775">
    <property type="entry name" value="Tail_spike_N"/>
</dbReference>
<gene>
    <name evidence="2" type="ORF">M977_00220</name>
</gene>
<reference evidence="2 3" key="1">
    <citation type="submission" date="2016-04" db="EMBL/GenBank/DDBJ databases">
        <title>ATOL: Assembling a taxonomically balanced genome-scale reconstruction of the evolutionary history of the Enterobacteriaceae.</title>
        <authorList>
            <person name="Plunkett G.III."/>
            <person name="Neeno-Eckwall E.C."/>
            <person name="Glasner J.D."/>
            <person name="Perna N.T."/>
        </authorList>
    </citation>
    <scope>NUCLEOTIDE SEQUENCE [LARGE SCALE GENOMIC DNA]</scope>
    <source>
        <strain evidence="2 3">ATCC 51604</strain>
    </source>
</reference>
<dbReference type="AlphaFoldDB" id="A0A1B7I656"/>
<proteinExistence type="predicted"/>
<dbReference type="PATRIC" id="fig|1354253.4.peg.225"/>
<accession>A0A1B7I656</accession>
<dbReference type="SUPFAM" id="SSF51126">
    <property type="entry name" value="Pectin lyase-like"/>
    <property type="match status" value="1"/>
</dbReference>
<dbReference type="Proteomes" id="UP000078504">
    <property type="component" value="Unassembled WGS sequence"/>
</dbReference>
<dbReference type="Gene3D" id="2.10.10.80">
    <property type="match status" value="1"/>
</dbReference>
<dbReference type="InterPro" id="IPR011050">
    <property type="entry name" value="Pectin_lyase_fold/virulence"/>
</dbReference>
<dbReference type="Pfam" id="PF18668">
    <property type="entry name" value="Tail_spike_N"/>
    <property type="match status" value="1"/>
</dbReference>
<dbReference type="InterPro" id="IPR012334">
    <property type="entry name" value="Pectin_lyas_fold"/>
</dbReference>
<evidence type="ECO:0000313" key="3">
    <source>
        <dbReference type="Proteomes" id="UP000078504"/>
    </source>
</evidence>
<dbReference type="Gene3D" id="2.160.20.10">
    <property type="entry name" value="Single-stranded right-handed beta-helix, Pectin lyase-like"/>
    <property type="match status" value="1"/>
</dbReference>
<dbReference type="RefSeq" id="WP_064511703.1">
    <property type="nucleotide sequence ID" value="NZ_LXEP01000003.1"/>
</dbReference>
<protein>
    <submittedName>
        <fullName evidence="2">O-antigen polymannose-binding protein</fullName>
    </submittedName>
</protein>
<sequence length="632" mass="69248">MTTTPTQLPVPSEKPQDLKFNAGKIDEFVTSLAQQYIDRFGGKHYTIEGLKQLVLQQIYNLGLNPVGTFQGGATVANPGDIVQDTTDDAWYRWDNLATLPKVIPAGSTPGTAGGTGDGKWQLVDVSDVLRKQISDPDGATKYPELQMARWRDTGDIRGWGATPGQDATAAINAAIANRSALGWGTSSNIIVDGHYKIEGKILLTTDTRLIGNWATITSSSPDWIFESAYKDSDGNIVTNHGLDDAVAIGQAPLRGVLIKGIMFSGVSKVFHLNCFTERCGMEDLTFKDCGIAWDARLSFYPFFKNILIRGVKSGFEEVSAYQMRHQCNQVRFEKVTVAGRKYGELIDDDIIPTDAGAVPNCQNISHTECTYEGVTKGVQAKIITYGYQNTGWYAELVTDNLFEFTTTDHFDLFIGKPSWAYGVEKQGHFNNLKGRSEIWQAAQYNYSPAKRSSIQFGSSIADVRLASHLTEYKTTASADTGIVYDENSYVQLLRDTLTSDHVLVKEDSLNLISHPVMLSGQIPVVTGKAIGVTGSVFAPGPNALNISTDIFYSEANLILVALKWHKKSDPLISFSSTAILMNGWVQDISGQKVTYAKVGDLTVLYINDPAGAGDTSWLLNNDYILEGMVRFI</sequence>
<dbReference type="EMBL" id="LXEP01000003">
    <property type="protein sequence ID" value="OAT23930.1"/>
    <property type="molecule type" value="Genomic_DNA"/>
</dbReference>
<evidence type="ECO:0000259" key="1">
    <source>
        <dbReference type="Pfam" id="PF18668"/>
    </source>
</evidence>
<name>A0A1B7I656_9ENTR</name>
<evidence type="ECO:0000313" key="2">
    <source>
        <dbReference type="EMBL" id="OAT23930.1"/>
    </source>
</evidence>
<comment type="caution">
    <text evidence="2">The sequence shown here is derived from an EMBL/GenBank/DDBJ whole genome shotgun (WGS) entry which is preliminary data.</text>
</comment>
<feature type="domain" description="Tail spike TSP1/Gp66 N-terminal" evidence="1">
    <location>
        <begin position="66"/>
        <end position="123"/>
    </location>
</feature>